<proteinExistence type="predicted"/>
<feature type="transmembrane region" description="Helical" evidence="2">
    <location>
        <begin position="151"/>
        <end position="174"/>
    </location>
</feature>
<reference evidence="3" key="2">
    <citation type="submission" date="2021-01" db="UniProtKB">
        <authorList>
            <consortium name="EnsemblMetazoa"/>
        </authorList>
    </citation>
    <scope>IDENTIFICATION</scope>
</reference>
<accession>A0A7M7HKM4</accession>
<evidence type="ECO:0000256" key="2">
    <source>
        <dbReference type="SAM" id="Phobius"/>
    </source>
</evidence>
<keyword evidence="2" id="KW-0812">Transmembrane</keyword>
<dbReference type="AlphaFoldDB" id="A0A7M7HKM4"/>
<dbReference type="RefSeq" id="XP_011667503.1">
    <property type="nucleotide sequence ID" value="XM_011669201.2"/>
</dbReference>
<feature type="transmembrane region" description="Helical" evidence="2">
    <location>
        <begin position="126"/>
        <end position="145"/>
    </location>
</feature>
<evidence type="ECO:0000313" key="4">
    <source>
        <dbReference type="Proteomes" id="UP000007110"/>
    </source>
</evidence>
<dbReference type="OrthoDB" id="10493481at2759"/>
<feature type="compositionally biased region" description="Basic and acidic residues" evidence="1">
    <location>
        <begin position="7"/>
        <end position="35"/>
    </location>
</feature>
<name>A0A7M7HKM4_STRPU</name>
<dbReference type="GeneID" id="105439804"/>
<keyword evidence="4" id="KW-1185">Reference proteome</keyword>
<feature type="region of interest" description="Disordered" evidence="1">
    <location>
        <begin position="1"/>
        <end position="57"/>
    </location>
</feature>
<dbReference type="EnsemblMetazoa" id="XM_011669201">
    <property type="protein sequence ID" value="XP_011667503"/>
    <property type="gene ID" value="LOC105439804"/>
</dbReference>
<organism evidence="3 4">
    <name type="scientific">Strongylocentrotus purpuratus</name>
    <name type="common">Purple sea urchin</name>
    <dbReference type="NCBI Taxonomy" id="7668"/>
    <lineage>
        <taxon>Eukaryota</taxon>
        <taxon>Metazoa</taxon>
        <taxon>Echinodermata</taxon>
        <taxon>Eleutherozoa</taxon>
        <taxon>Echinozoa</taxon>
        <taxon>Echinoidea</taxon>
        <taxon>Euechinoidea</taxon>
        <taxon>Echinacea</taxon>
        <taxon>Camarodonta</taxon>
        <taxon>Echinidea</taxon>
        <taxon>Strongylocentrotidae</taxon>
        <taxon>Strongylocentrotus</taxon>
    </lineage>
</organism>
<protein>
    <submittedName>
        <fullName evidence="3">Uncharacterized protein</fullName>
    </submittedName>
</protein>
<keyword evidence="2" id="KW-0472">Membrane</keyword>
<dbReference type="KEGG" id="spu:105439804"/>
<sequence length="336" mass="37108">MAQTDTPTEKQPTRDASQKDLENDNAKSDDSDKNVRIANRTLTSNDDNDIVDDDDDGSNVDIAERLGEFSQANDKSIDLAAMSGAKKGERQTFIHSYSISKSSWRSWASKVAATSNIDVALRNISLLHACCSLLLILMGIMGVVTKSYMSYLVIPIWSPIFFFLPTSFTGLLTYSRLRSHSSIQRLIILSSLSTLLSLCLCIVFASFIFRDGQLESDCRPSPAILSSACRQSVYRVLINAVIVFIYVIELIASSSSLLVCLIVKPGCAKKSFDTEQLLISRTSMSYKRLAAADEPVDYFEDRSDPLTNNNASNNMYPRSLSAPAIVNLSTTRPYTD</sequence>
<reference evidence="4" key="1">
    <citation type="submission" date="2015-02" db="EMBL/GenBank/DDBJ databases">
        <title>Genome sequencing for Strongylocentrotus purpuratus.</title>
        <authorList>
            <person name="Murali S."/>
            <person name="Liu Y."/>
            <person name="Vee V."/>
            <person name="English A."/>
            <person name="Wang M."/>
            <person name="Skinner E."/>
            <person name="Han Y."/>
            <person name="Muzny D.M."/>
            <person name="Worley K.C."/>
            <person name="Gibbs R.A."/>
        </authorList>
    </citation>
    <scope>NUCLEOTIDE SEQUENCE</scope>
</reference>
<dbReference type="InParanoid" id="A0A7M7HKM4"/>
<keyword evidence="2" id="KW-1133">Transmembrane helix</keyword>
<feature type="transmembrane region" description="Helical" evidence="2">
    <location>
        <begin position="186"/>
        <end position="209"/>
    </location>
</feature>
<dbReference type="OMA" id="WRSWASK"/>
<evidence type="ECO:0000256" key="1">
    <source>
        <dbReference type="SAM" id="MobiDB-lite"/>
    </source>
</evidence>
<evidence type="ECO:0000313" key="3">
    <source>
        <dbReference type="EnsemblMetazoa" id="XP_011667503"/>
    </source>
</evidence>
<feature type="transmembrane region" description="Helical" evidence="2">
    <location>
        <begin position="236"/>
        <end position="263"/>
    </location>
</feature>
<feature type="compositionally biased region" description="Acidic residues" evidence="1">
    <location>
        <begin position="46"/>
        <end position="57"/>
    </location>
</feature>
<dbReference type="Proteomes" id="UP000007110">
    <property type="component" value="Unassembled WGS sequence"/>
</dbReference>